<evidence type="ECO:0000256" key="1">
    <source>
        <dbReference type="SAM" id="MobiDB-lite"/>
    </source>
</evidence>
<proteinExistence type="predicted"/>
<dbReference type="InterPro" id="IPR012338">
    <property type="entry name" value="Beta-lactam/transpept-like"/>
</dbReference>
<feature type="compositionally biased region" description="Basic and acidic residues" evidence="1">
    <location>
        <begin position="177"/>
        <end position="188"/>
    </location>
</feature>
<dbReference type="GO" id="GO:0019216">
    <property type="term" value="P:regulation of lipid metabolic process"/>
    <property type="evidence" value="ECO:0007669"/>
    <property type="project" value="TreeGrafter"/>
</dbReference>
<dbReference type="AlphaFoldDB" id="A0A0B6ZUW2"/>
<dbReference type="InterPro" id="IPR001466">
    <property type="entry name" value="Beta-lactam-related"/>
</dbReference>
<dbReference type="SUPFAM" id="SSF56601">
    <property type="entry name" value="beta-lactamase/transpeptidase-like"/>
    <property type="match status" value="1"/>
</dbReference>
<name>A0A0B6ZUW2_9EUPU</name>
<reference evidence="4" key="1">
    <citation type="submission" date="2014-12" db="EMBL/GenBank/DDBJ databases">
        <title>Insight into the proteome of Arion vulgaris.</title>
        <authorList>
            <person name="Aradska J."/>
            <person name="Bulat T."/>
            <person name="Smidak R."/>
            <person name="Sarate P."/>
            <person name="Gangsoo J."/>
            <person name="Sialana F."/>
            <person name="Bilban M."/>
            <person name="Lubec G."/>
        </authorList>
    </citation>
    <scope>NUCLEOTIDE SEQUENCE</scope>
    <source>
        <tissue evidence="4">Skin</tissue>
    </source>
</reference>
<dbReference type="Gene3D" id="3.40.710.10">
    <property type="entry name" value="DD-peptidase/beta-lactamase superfamily"/>
    <property type="match status" value="1"/>
</dbReference>
<protein>
    <recommendedName>
        <fullName evidence="2">Beta-lactamase-related domain-containing protein</fullName>
    </recommendedName>
</protein>
<accession>A0A0B6ZUW2</accession>
<feature type="compositionally biased region" description="Polar residues" evidence="1">
    <location>
        <begin position="189"/>
        <end position="200"/>
    </location>
</feature>
<dbReference type="PANTHER" id="PTHR46520">
    <property type="entry name" value="SERINE BETA-LACTAMASE-LIKE PROTEIN LACTB, MITOCHONDRIAL"/>
    <property type="match status" value="1"/>
</dbReference>
<sequence>MYKCRNGIIKRCHTTLSPSRSSNRVQVMNMGLKHLIYSRPHSFSRLHSYIGSSLSYRGYYQATDLIPVQNRSQSYSPSPCSARKHHLLPSSLSKLRLMLSIFEKENFRVYTTSKNYKSNHAKDSRYSTFLTHLTSLLTSLGLTYLTYKIVTHIMEQSNLLPVANCLSFQEPNLAQTEKVESNQGRDKSSNTSLEKSNQQKIGGAGNEFSKIPLQAAIATAQKLCQRRKEEVGSPGIVVCVSVDGKQIYAEGFGYADVENQVPMKPSSLLRIASISKAITATIVAKAEENGKIDIEKVVQHYVPSFPQKEFLGDKVEITVKQLLNHSSGIRHYKPKDDPVYAFDQPILELVGVLKDASLLP</sequence>
<dbReference type="GO" id="GO:0006508">
    <property type="term" value="P:proteolysis"/>
    <property type="evidence" value="ECO:0007669"/>
    <property type="project" value="TreeGrafter"/>
</dbReference>
<dbReference type="EMBL" id="HACG01025497">
    <property type="protein sequence ID" value="CEK72362.1"/>
    <property type="molecule type" value="Transcribed_RNA"/>
</dbReference>
<feature type="domain" description="Beta-lactamase-related" evidence="2">
    <location>
        <begin position="222"/>
        <end position="356"/>
    </location>
</feature>
<feature type="region of interest" description="Disordered" evidence="1">
    <location>
        <begin position="176"/>
        <end position="205"/>
    </location>
</feature>
<dbReference type="InterPro" id="IPR052794">
    <property type="entry name" value="Mito_Ser_Protease_LACTB"/>
</dbReference>
<dbReference type="GO" id="GO:0008233">
    <property type="term" value="F:peptidase activity"/>
    <property type="evidence" value="ECO:0007669"/>
    <property type="project" value="TreeGrafter"/>
</dbReference>
<dbReference type="EMBL" id="HACG01025498">
    <property type="protein sequence ID" value="CEK72363.1"/>
    <property type="molecule type" value="Transcribed_RNA"/>
</dbReference>
<evidence type="ECO:0000313" key="3">
    <source>
        <dbReference type="EMBL" id="CEK72362.1"/>
    </source>
</evidence>
<feature type="non-terminal residue" evidence="4">
    <location>
        <position position="360"/>
    </location>
</feature>
<evidence type="ECO:0000313" key="4">
    <source>
        <dbReference type="EMBL" id="CEK72363.1"/>
    </source>
</evidence>
<dbReference type="Pfam" id="PF00144">
    <property type="entry name" value="Beta-lactamase"/>
    <property type="match status" value="1"/>
</dbReference>
<organism evidence="4">
    <name type="scientific">Arion vulgaris</name>
    <dbReference type="NCBI Taxonomy" id="1028688"/>
    <lineage>
        <taxon>Eukaryota</taxon>
        <taxon>Metazoa</taxon>
        <taxon>Spiralia</taxon>
        <taxon>Lophotrochozoa</taxon>
        <taxon>Mollusca</taxon>
        <taxon>Gastropoda</taxon>
        <taxon>Heterobranchia</taxon>
        <taxon>Euthyneura</taxon>
        <taxon>Panpulmonata</taxon>
        <taxon>Eupulmonata</taxon>
        <taxon>Stylommatophora</taxon>
        <taxon>Helicina</taxon>
        <taxon>Arionoidea</taxon>
        <taxon>Arionidae</taxon>
        <taxon>Arion</taxon>
    </lineage>
</organism>
<dbReference type="GO" id="GO:0005739">
    <property type="term" value="C:mitochondrion"/>
    <property type="evidence" value="ECO:0007669"/>
    <property type="project" value="TreeGrafter"/>
</dbReference>
<evidence type="ECO:0000259" key="2">
    <source>
        <dbReference type="Pfam" id="PF00144"/>
    </source>
</evidence>
<gene>
    <name evidence="4" type="primary">ORF82076</name>
    <name evidence="3" type="synonym">ORF82074</name>
</gene>
<dbReference type="PANTHER" id="PTHR46520:SF1">
    <property type="entry name" value="SERINE BETA-LACTAMASE-LIKE PROTEIN LACTB, MITOCHONDRIAL"/>
    <property type="match status" value="1"/>
</dbReference>